<dbReference type="PANTHER" id="PTHR20515">
    <property type="entry name" value="BETA-DEFENSIN"/>
    <property type="match status" value="1"/>
</dbReference>
<dbReference type="STRING" id="29139.ENSVURP00010010441"/>
<accession>A0A4X2KK98</accession>
<evidence type="ECO:0000256" key="1">
    <source>
        <dbReference type="ARBA" id="ARBA00004613"/>
    </source>
</evidence>
<feature type="domain" description="Beta-defensin-like" evidence="9">
    <location>
        <begin position="33"/>
        <end position="65"/>
    </location>
</feature>
<dbReference type="OMA" id="MICKVRQ"/>
<dbReference type="Proteomes" id="UP000314987">
    <property type="component" value="Unassembled WGS sequence"/>
</dbReference>
<name>A0A4X2KK98_VOMUR</name>
<keyword evidence="2" id="KW-0964">Secreted</keyword>
<keyword evidence="6" id="KW-0044">Antibiotic</keyword>
<dbReference type="GeneTree" id="ENSGT01020000234451"/>
<keyword evidence="7" id="KW-1015">Disulfide bond</keyword>
<sequence length="68" mass="7598">KNILESSFSLLFLLLVSILYGESGLLSRISSMICKVRQGKCRVIGCTSKEEKIGTCSLGRRKCCRKKK</sequence>
<reference evidence="10" key="2">
    <citation type="submission" date="2025-08" db="UniProtKB">
        <authorList>
            <consortium name="Ensembl"/>
        </authorList>
    </citation>
    <scope>IDENTIFICATION</scope>
</reference>
<evidence type="ECO:0000256" key="7">
    <source>
        <dbReference type="ARBA" id="ARBA00023157"/>
    </source>
</evidence>
<dbReference type="Ensembl" id="ENSVURT00010011835.1">
    <property type="protein sequence ID" value="ENSVURP00010010441.1"/>
    <property type="gene ID" value="ENSVURG00010008060.1"/>
</dbReference>
<evidence type="ECO:0000259" key="9">
    <source>
        <dbReference type="Pfam" id="PF00711"/>
    </source>
</evidence>
<evidence type="ECO:0000256" key="6">
    <source>
        <dbReference type="ARBA" id="ARBA00023022"/>
    </source>
</evidence>
<dbReference type="GO" id="GO:0005615">
    <property type="term" value="C:extracellular space"/>
    <property type="evidence" value="ECO:0007669"/>
    <property type="project" value="TreeGrafter"/>
</dbReference>
<keyword evidence="5" id="KW-0211">Defensin</keyword>
<dbReference type="GO" id="GO:0042742">
    <property type="term" value="P:defense response to bacterium"/>
    <property type="evidence" value="ECO:0007669"/>
    <property type="project" value="UniProtKB-KW"/>
</dbReference>
<dbReference type="FunFam" id="3.10.360.10:FF:000001">
    <property type="entry name" value="Beta-defensin 1"/>
    <property type="match status" value="1"/>
</dbReference>
<protein>
    <recommendedName>
        <fullName evidence="9">Beta-defensin-like domain-containing protein</fullName>
    </recommendedName>
</protein>
<keyword evidence="3" id="KW-0929">Antimicrobial</keyword>
<evidence type="ECO:0000256" key="3">
    <source>
        <dbReference type="ARBA" id="ARBA00022529"/>
    </source>
</evidence>
<dbReference type="AlphaFoldDB" id="A0A4X2KK98"/>
<dbReference type="Gene3D" id="3.10.360.10">
    <property type="entry name" value="Antimicrobial Peptide, Beta-defensin 2, Chain A"/>
    <property type="match status" value="1"/>
</dbReference>
<proteinExistence type="predicted"/>
<dbReference type="InterPro" id="IPR001855">
    <property type="entry name" value="Defensin_beta-like"/>
</dbReference>
<comment type="subcellular location">
    <subcellularLocation>
        <location evidence="1">Secreted</location>
    </subcellularLocation>
</comment>
<evidence type="ECO:0000256" key="4">
    <source>
        <dbReference type="ARBA" id="ARBA00022729"/>
    </source>
</evidence>
<organism evidence="10 11">
    <name type="scientific">Vombatus ursinus</name>
    <name type="common">Common wombat</name>
    <dbReference type="NCBI Taxonomy" id="29139"/>
    <lineage>
        <taxon>Eukaryota</taxon>
        <taxon>Metazoa</taxon>
        <taxon>Chordata</taxon>
        <taxon>Craniata</taxon>
        <taxon>Vertebrata</taxon>
        <taxon>Euteleostomi</taxon>
        <taxon>Mammalia</taxon>
        <taxon>Metatheria</taxon>
        <taxon>Diprotodontia</taxon>
        <taxon>Vombatidae</taxon>
        <taxon>Vombatus</taxon>
    </lineage>
</organism>
<evidence type="ECO:0000313" key="11">
    <source>
        <dbReference type="Proteomes" id="UP000314987"/>
    </source>
</evidence>
<feature type="signal peptide" evidence="8">
    <location>
        <begin position="1"/>
        <end position="21"/>
    </location>
</feature>
<evidence type="ECO:0000256" key="8">
    <source>
        <dbReference type="SAM" id="SignalP"/>
    </source>
</evidence>
<evidence type="ECO:0000256" key="5">
    <source>
        <dbReference type="ARBA" id="ARBA00022940"/>
    </source>
</evidence>
<feature type="chain" id="PRO_5021361649" description="Beta-defensin-like domain-containing protein" evidence="8">
    <location>
        <begin position="22"/>
        <end position="68"/>
    </location>
</feature>
<dbReference type="SUPFAM" id="SSF57392">
    <property type="entry name" value="Defensin-like"/>
    <property type="match status" value="1"/>
</dbReference>
<reference evidence="10" key="3">
    <citation type="submission" date="2025-09" db="UniProtKB">
        <authorList>
            <consortium name="Ensembl"/>
        </authorList>
    </citation>
    <scope>IDENTIFICATION</scope>
</reference>
<dbReference type="GO" id="GO:0031731">
    <property type="term" value="F:CCR6 chemokine receptor binding"/>
    <property type="evidence" value="ECO:0007669"/>
    <property type="project" value="TreeGrafter"/>
</dbReference>
<dbReference type="GO" id="GO:0060326">
    <property type="term" value="P:cell chemotaxis"/>
    <property type="evidence" value="ECO:0007669"/>
    <property type="project" value="TreeGrafter"/>
</dbReference>
<evidence type="ECO:0000256" key="2">
    <source>
        <dbReference type="ARBA" id="ARBA00022525"/>
    </source>
</evidence>
<keyword evidence="4 8" id="KW-0732">Signal</keyword>
<reference evidence="11" key="1">
    <citation type="submission" date="2018-12" db="EMBL/GenBank/DDBJ databases">
        <authorList>
            <person name="Yazar S."/>
        </authorList>
    </citation>
    <scope>NUCLEOTIDE SEQUENCE [LARGE SCALE GENOMIC DNA]</scope>
</reference>
<dbReference type="PANTHER" id="PTHR20515:SF0">
    <property type="entry name" value="BETA-DEFENSIN 103"/>
    <property type="match status" value="1"/>
</dbReference>
<dbReference type="Pfam" id="PF00711">
    <property type="entry name" value="Defensin_beta"/>
    <property type="match status" value="1"/>
</dbReference>
<evidence type="ECO:0000313" key="10">
    <source>
        <dbReference type="Ensembl" id="ENSVURP00010010441.1"/>
    </source>
</evidence>
<dbReference type="GO" id="GO:0042056">
    <property type="term" value="F:chemoattractant activity"/>
    <property type="evidence" value="ECO:0007669"/>
    <property type="project" value="TreeGrafter"/>
</dbReference>
<keyword evidence="11" id="KW-1185">Reference proteome</keyword>